<sequence length="55" mass="6330">MASRDPPPTSYSQPEVPSGIVLFFTIPYAFFLPELLFAFITSLLYILHAFSIYYH</sequence>
<feature type="transmembrane region" description="Helical" evidence="1">
    <location>
        <begin position="20"/>
        <end position="47"/>
    </location>
</feature>
<evidence type="ECO:0000256" key="1">
    <source>
        <dbReference type="SAM" id="Phobius"/>
    </source>
</evidence>
<reference evidence="2" key="2">
    <citation type="submission" date="2025-08" db="UniProtKB">
        <authorList>
            <consortium name="Ensembl"/>
        </authorList>
    </citation>
    <scope>IDENTIFICATION</scope>
</reference>
<proteinExistence type="predicted"/>
<accession>A0A8C9CMA1</accession>
<evidence type="ECO:0000313" key="3">
    <source>
        <dbReference type="Proteomes" id="UP000694554"/>
    </source>
</evidence>
<keyword evidence="1" id="KW-0812">Transmembrane</keyword>
<protein>
    <submittedName>
        <fullName evidence="2">Mal, T cell differentiation protein like</fullName>
    </submittedName>
</protein>
<reference evidence="2" key="1">
    <citation type="submission" date="2019-08" db="EMBL/GenBank/DDBJ databases">
        <title>Phocoena sinus (Vaquita) genome, mPhoSin1, primary haplotype.</title>
        <authorList>
            <person name="Morin P."/>
            <person name="Mountcastle J."/>
            <person name="Fungtammasan C."/>
            <person name="Rhie A."/>
            <person name="Rojas-Bracho L."/>
            <person name="Smith C.R."/>
            <person name="Taylor B.L."/>
            <person name="Gulland F.M.D."/>
            <person name="Musser W."/>
            <person name="Houck M."/>
            <person name="Haase B."/>
            <person name="Paez S."/>
            <person name="Howe K."/>
            <person name="Torrance J."/>
            <person name="Formenti G."/>
            <person name="Phillippy A."/>
            <person name="Ryder O."/>
            <person name="Jarvis E.D."/>
            <person name="Fedrigo O."/>
        </authorList>
    </citation>
    <scope>NUCLEOTIDE SEQUENCE [LARGE SCALE GENOMIC DNA]</scope>
</reference>
<keyword evidence="1" id="KW-1133">Transmembrane helix</keyword>
<keyword evidence="1" id="KW-0472">Membrane</keyword>
<evidence type="ECO:0000313" key="2">
    <source>
        <dbReference type="Ensembl" id="ENSPSNP00000024575.1"/>
    </source>
</evidence>
<reference evidence="2" key="3">
    <citation type="submission" date="2025-09" db="UniProtKB">
        <authorList>
            <consortium name="Ensembl"/>
        </authorList>
    </citation>
    <scope>IDENTIFICATION</scope>
</reference>
<organism evidence="2 3">
    <name type="scientific">Phocoena sinus</name>
    <name type="common">Vaquita</name>
    <dbReference type="NCBI Taxonomy" id="42100"/>
    <lineage>
        <taxon>Eukaryota</taxon>
        <taxon>Metazoa</taxon>
        <taxon>Chordata</taxon>
        <taxon>Craniata</taxon>
        <taxon>Vertebrata</taxon>
        <taxon>Euteleostomi</taxon>
        <taxon>Mammalia</taxon>
        <taxon>Eutheria</taxon>
        <taxon>Laurasiatheria</taxon>
        <taxon>Artiodactyla</taxon>
        <taxon>Whippomorpha</taxon>
        <taxon>Cetacea</taxon>
        <taxon>Odontoceti</taxon>
        <taxon>Phocoenidae</taxon>
        <taxon>Phocoena</taxon>
    </lineage>
</organism>
<gene>
    <name evidence="2" type="primary">MALL</name>
</gene>
<dbReference type="AlphaFoldDB" id="A0A8C9CMA1"/>
<dbReference type="GeneTree" id="ENSGT00940000161444"/>
<name>A0A8C9CMA1_PHOSS</name>
<dbReference type="Ensembl" id="ENSPSNT00000027638.1">
    <property type="protein sequence ID" value="ENSPSNP00000024575.1"/>
    <property type="gene ID" value="ENSPSNG00000017930.1"/>
</dbReference>
<dbReference type="Proteomes" id="UP000694554">
    <property type="component" value="Chromosome 13"/>
</dbReference>
<keyword evidence="3" id="KW-1185">Reference proteome</keyword>